<organism evidence="1 4">
    <name type="scientific">Agrobacterium pusense</name>
    <dbReference type="NCBI Taxonomy" id="648995"/>
    <lineage>
        <taxon>Bacteria</taxon>
        <taxon>Pseudomonadati</taxon>
        <taxon>Pseudomonadota</taxon>
        <taxon>Alphaproteobacteria</taxon>
        <taxon>Hyphomicrobiales</taxon>
        <taxon>Rhizobiaceae</taxon>
        <taxon>Rhizobium/Agrobacterium group</taxon>
        <taxon>Agrobacterium</taxon>
    </lineage>
</organism>
<dbReference type="EMBL" id="CP050899">
    <property type="protein sequence ID" value="QIX24274.1"/>
    <property type="molecule type" value="Genomic_DNA"/>
</dbReference>
<dbReference type="Proteomes" id="UP000016944">
    <property type="component" value="Chromosome II"/>
</dbReference>
<gene>
    <name evidence="1" type="ORF">BN877_II1147</name>
    <name evidence="2" type="ORF">FOB26_09320</name>
    <name evidence="3" type="ORF">FOB41_24575</name>
</gene>
<dbReference type="HOGENOM" id="CLU_159259_1_0_5"/>
<dbReference type="KEGG" id="rir:BN877_II1147"/>
<accession>U4Q4H4</accession>
<evidence type="ECO:0000313" key="5">
    <source>
        <dbReference type="Proteomes" id="UP000500870"/>
    </source>
</evidence>
<reference evidence="3 5" key="4">
    <citation type="submission" date="2020-04" db="EMBL/GenBank/DDBJ databases">
        <title>FDA dAtabase for Regulatory Grade micrObial Sequences (FDA-ARGOS): Supporting development and validation of Infectious Disease Dx tests.</title>
        <authorList>
            <person name="Sciortino C."/>
            <person name="Tallon L."/>
            <person name="Sadzewicz L."/>
            <person name="Vavikolanu K."/>
            <person name="Mehta A."/>
            <person name="Aluvathingal J."/>
            <person name="Nadendla S."/>
            <person name="Nandy P."/>
            <person name="Geyer C."/>
            <person name="Yan Y."/>
            <person name="Sichtig H."/>
        </authorList>
    </citation>
    <scope>NUCLEOTIDE SEQUENCE [LARGE SCALE GENOMIC DNA]</scope>
    <source>
        <strain evidence="3 5">FDAARGOS_633</strain>
    </source>
</reference>
<name>A0A1L9CDB5_9HYPH</name>
<dbReference type="Proteomes" id="UP001155820">
    <property type="component" value="Unassembled WGS sequence"/>
</dbReference>
<reference evidence="2" key="3">
    <citation type="submission" date="2019-07" db="EMBL/GenBank/DDBJ databases">
        <title>FDA dAtabase for Regulatory Grade micrObial Sequences (FDA-ARGOS): Supporting development and validation of Infectious Disease Dx tests.</title>
        <authorList>
            <person name="Bachman M."/>
            <person name="Young C."/>
            <person name="Tallon L."/>
            <person name="Sadzewicz L."/>
            <person name="Vavikolanu K."/>
            <person name="Mehta A."/>
            <person name="Aluvathingal J."/>
            <person name="Nadendla S."/>
            <person name="Nandy P."/>
            <person name="Geyer C."/>
            <person name="Yan Y."/>
            <person name="Sichtig H."/>
        </authorList>
    </citation>
    <scope>NUCLEOTIDE SEQUENCE</scope>
    <source>
        <strain evidence="2">FDAARGOS_618</strain>
    </source>
</reference>
<evidence type="ECO:0000313" key="6">
    <source>
        <dbReference type="Proteomes" id="UP001155820"/>
    </source>
</evidence>
<keyword evidence="6" id="KW-1185">Reference proteome</keyword>
<sequence>MAEIYDHYAAGLESPASHAFDVVPDDAKPLPCATRAIYVGNGGHLCLTVLSGATVTFQNLPAGSLLPVRATRIFSTRTTATGIVGLN</sequence>
<dbReference type="EMBL" id="JABRWM010000006">
    <property type="protein sequence ID" value="NRF19264.1"/>
    <property type="molecule type" value="Genomic_DNA"/>
</dbReference>
<proteinExistence type="predicted"/>
<reference evidence="1 4" key="1">
    <citation type="journal article" date="2013" name="Genome Announc.">
        <title>Complete Genome Sequence of the Sesbania Symbiont and Rice Growth-Promoting Endophyte Rhizobium sp. Strain IRBG74.</title>
        <authorList>
            <person name="Crook M.B."/>
            <person name="Mitra S."/>
            <person name="Ane J.M."/>
            <person name="Sadowsky M.J."/>
            <person name="Gyaneshwar P."/>
        </authorList>
    </citation>
    <scope>NUCLEOTIDE SEQUENCE [LARGE SCALE GENOMIC DNA]</scope>
    <source>
        <strain evidence="1 4">IRBG74</strain>
    </source>
</reference>
<protein>
    <submittedName>
        <fullName evidence="1">Uncharacterized protein</fullName>
    </submittedName>
</protein>
<dbReference type="PATRIC" id="fig|424182.3.peg.3992"/>
<evidence type="ECO:0000313" key="4">
    <source>
        <dbReference type="Proteomes" id="UP000016944"/>
    </source>
</evidence>
<dbReference type="AlphaFoldDB" id="A0A1L9CDB5"/>
<evidence type="ECO:0000313" key="3">
    <source>
        <dbReference type="EMBL" id="QIX24274.1"/>
    </source>
</evidence>
<evidence type="ECO:0000313" key="1">
    <source>
        <dbReference type="EMBL" id="CDI10938.1"/>
    </source>
</evidence>
<accession>A0A1L9CDB5</accession>
<dbReference type="Proteomes" id="UP000500870">
    <property type="component" value="Chromosome 3"/>
</dbReference>
<dbReference type="EMBL" id="HG518323">
    <property type="protein sequence ID" value="CDI10938.1"/>
    <property type="molecule type" value="Genomic_DNA"/>
</dbReference>
<dbReference type="RefSeq" id="WP_022563408.1">
    <property type="nucleotide sequence ID" value="NC_022545.1"/>
</dbReference>
<reference evidence="1" key="2">
    <citation type="submission" date="2013-08" db="EMBL/GenBank/DDBJ databases">
        <authorList>
            <person name="Sundararajan A."/>
        </authorList>
    </citation>
    <scope>NUCLEOTIDE SEQUENCE</scope>
    <source>
        <strain evidence="1">IRBG74</strain>
    </source>
</reference>
<evidence type="ECO:0000313" key="2">
    <source>
        <dbReference type="EMBL" id="NRF19264.1"/>
    </source>
</evidence>